<evidence type="ECO:0000256" key="1">
    <source>
        <dbReference type="SAM" id="MobiDB-lite"/>
    </source>
</evidence>
<name>A0A3N4KLV0_9PEZI</name>
<evidence type="ECO:0000313" key="3">
    <source>
        <dbReference type="Proteomes" id="UP000277580"/>
    </source>
</evidence>
<keyword evidence="3" id="KW-1185">Reference proteome</keyword>
<protein>
    <submittedName>
        <fullName evidence="2">Uncharacterized protein</fullName>
    </submittedName>
</protein>
<sequence length="83" mass="9469">MMRHPTYSTQNSDPTYPGHQSAKPSRPRLRPGQRPQRPQRPYLPPIHPHIPPYMLTTNAFVNANQVVIANETSLRDLMSLKIG</sequence>
<evidence type="ECO:0000313" key="2">
    <source>
        <dbReference type="EMBL" id="RPB11546.1"/>
    </source>
</evidence>
<dbReference type="InParanoid" id="A0A3N4KLV0"/>
<proteinExistence type="predicted"/>
<accession>A0A3N4KLV0</accession>
<feature type="region of interest" description="Disordered" evidence="1">
    <location>
        <begin position="1"/>
        <end position="49"/>
    </location>
</feature>
<dbReference type="EMBL" id="ML119135">
    <property type="protein sequence ID" value="RPB11546.1"/>
    <property type="molecule type" value="Genomic_DNA"/>
</dbReference>
<feature type="compositionally biased region" description="Polar residues" evidence="1">
    <location>
        <begin position="1"/>
        <end position="14"/>
    </location>
</feature>
<organism evidence="2 3">
    <name type="scientific">Morchella conica CCBAS932</name>
    <dbReference type="NCBI Taxonomy" id="1392247"/>
    <lineage>
        <taxon>Eukaryota</taxon>
        <taxon>Fungi</taxon>
        <taxon>Dikarya</taxon>
        <taxon>Ascomycota</taxon>
        <taxon>Pezizomycotina</taxon>
        <taxon>Pezizomycetes</taxon>
        <taxon>Pezizales</taxon>
        <taxon>Morchellaceae</taxon>
        <taxon>Morchella</taxon>
    </lineage>
</organism>
<gene>
    <name evidence="2" type="ORF">P167DRAFT_536707</name>
</gene>
<reference evidence="2 3" key="1">
    <citation type="journal article" date="2018" name="Nat. Ecol. Evol.">
        <title>Pezizomycetes genomes reveal the molecular basis of ectomycorrhizal truffle lifestyle.</title>
        <authorList>
            <person name="Murat C."/>
            <person name="Payen T."/>
            <person name="Noel B."/>
            <person name="Kuo A."/>
            <person name="Morin E."/>
            <person name="Chen J."/>
            <person name="Kohler A."/>
            <person name="Krizsan K."/>
            <person name="Balestrini R."/>
            <person name="Da Silva C."/>
            <person name="Montanini B."/>
            <person name="Hainaut M."/>
            <person name="Levati E."/>
            <person name="Barry K.W."/>
            <person name="Belfiori B."/>
            <person name="Cichocki N."/>
            <person name="Clum A."/>
            <person name="Dockter R.B."/>
            <person name="Fauchery L."/>
            <person name="Guy J."/>
            <person name="Iotti M."/>
            <person name="Le Tacon F."/>
            <person name="Lindquist E.A."/>
            <person name="Lipzen A."/>
            <person name="Malagnac F."/>
            <person name="Mello A."/>
            <person name="Molinier V."/>
            <person name="Miyauchi S."/>
            <person name="Poulain J."/>
            <person name="Riccioni C."/>
            <person name="Rubini A."/>
            <person name="Sitrit Y."/>
            <person name="Splivallo R."/>
            <person name="Traeger S."/>
            <person name="Wang M."/>
            <person name="Zifcakova L."/>
            <person name="Wipf D."/>
            <person name="Zambonelli A."/>
            <person name="Paolocci F."/>
            <person name="Nowrousian M."/>
            <person name="Ottonello S."/>
            <person name="Baldrian P."/>
            <person name="Spatafora J.W."/>
            <person name="Henrissat B."/>
            <person name="Nagy L.G."/>
            <person name="Aury J.M."/>
            <person name="Wincker P."/>
            <person name="Grigoriev I.V."/>
            <person name="Bonfante P."/>
            <person name="Martin F.M."/>
        </authorList>
    </citation>
    <scope>NUCLEOTIDE SEQUENCE [LARGE SCALE GENOMIC DNA]</scope>
    <source>
        <strain evidence="2 3">CCBAS932</strain>
    </source>
</reference>
<dbReference type="Proteomes" id="UP000277580">
    <property type="component" value="Unassembled WGS sequence"/>
</dbReference>
<dbReference type="AlphaFoldDB" id="A0A3N4KLV0"/>